<dbReference type="CDD" id="cd00075">
    <property type="entry name" value="HATPase"/>
    <property type="match status" value="1"/>
</dbReference>
<dbReference type="Proteomes" id="UP000248584">
    <property type="component" value="Unassembled WGS sequence"/>
</dbReference>
<evidence type="ECO:0000313" key="12">
    <source>
        <dbReference type="Proteomes" id="UP000248584"/>
    </source>
</evidence>
<keyword evidence="9" id="KW-0812">Transmembrane</keyword>
<feature type="transmembrane region" description="Helical" evidence="9">
    <location>
        <begin position="143"/>
        <end position="163"/>
    </location>
</feature>
<keyword evidence="3" id="KW-0597">Phosphoprotein</keyword>
<dbReference type="SMART" id="SM00387">
    <property type="entry name" value="HATPase_c"/>
    <property type="match status" value="1"/>
</dbReference>
<keyword evidence="4" id="KW-0808">Transferase</keyword>
<evidence type="ECO:0000256" key="4">
    <source>
        <dbReference type="ARBA" id="ARBA00022679"/>
    </source>
</evidence>
<keyword evidence="8" id="KW-0902">Two-component regulatory system</keyword>
<dbReference type="Gene3D" id="3.30.565.10">
    <property type="entry name" value="Histidine kinase-like ATPase, C-terminal domain"/>
    <property type="match status" value="1"/>
</dbReference>
<dbReference type="InterPro" id="IPR005467">
    <property type="entry name" value="His_kinase_dom"/>
</dbReference>
<keyword evidence="12" id="KW-1185">Reference proteome</keyword>
<dbReference type="EC" id="2.7.13.3" evidence="2"/>
<evidence type="ECO:0000256" key="7">
    <source>
        <dbReference type="ARBA" id="ARBA00022840"/>
    </source>
</evidence>
<dbReference type="SUPFAM" id="SSF55874">
    <property type="entry name" value="ATPase domain of HSP90 chaperone/DNA topoisomerase II/histidine kinase"/>
    <property type="match status" value="1"/>
</dbReference>
<dbReference type="InterPro" id="IPR003594">
    <property type="entry name" value="HATPase_dom"/>
</dbReference>
<dbReference type="EMBL" id="QKZR01000001">
    <property type="protein sequence ID" value="PZX44407.1"/>
    <property type="molecule type" value="Genomic_DNA"/>
</dbReference>
<dbReference type="InterPro" id="IPR003661">
    <property type="entry name" value="HisK_dim/P_dom"/>
</dbReference>
<reference evidence="11 12" key="1">
    <citation type="submission" date="2018-06" db="EMBL/GenBank/DDBJ databases">
        <title>Genomic Encyclopedia of Archaeal and Bacterial Type Strains, Phase II (KMG-II): from individual species to whole genera.</title>
        <authorList>
            <person name="Goeker M."/>
        </authorList>
    </citation>
    <scope>NUCLEOTIDE SEQUENCE [LARGE SCALE GENOMIC DNA]</scope>
    <source>
        <strain evidence="11 12">DSM 17205</strain>
    </source>
</reference>
<name>A0ABX5Q2W7_9FLAO</name>
<comment type="catalytic activity">
    <reaction evidence="1">
        <text>ATP + protein L-histidine = ADP + protein N-phospho-L-histidine.</text>
        <dbReference type="EC" id="2.7.13.3"/>
    </reaction>
</comment>
<dbReference type="InterPro" id="IPR004358">
    <property type="entry name" value="Sig_transdc_His_kin-like_C"/>
</dbReference>
<feature type="transmembrane region" description="Helical" evidence="9">
    <location>
        <begin position="12"/>
        <end position="33"/>
    </location>
</feature>
<dbReference type="RefSeq" id="WP_015362258.1">
    <property type="nucleotide sequence ID" value="NZ_QKZR01000001.1"/>
</dbReference>
<evidence type="ECO:0000256" key="2">
    <source>
        <dbReference type="ARBA" id="ARBA00012438"/>
    </source>
</evidence>
<dbReference type="SUPFAM" id="SSF47384">
    <property type="entry name" value="Homodimeric domain of signal transducing histidine kinase"/>
    <property type="match status" value="1"/>
</dbReference>
<evidence type="ECO:0000259" key="10">
    <source>
        <dbReference type="PROSITE" id="PS50109"/>
    </source>
</evidence>
<keyword evidence="6" id="KW-0418">Kinase</keyword>
<evidence type="ECO:0000256" key="6">
    <source>
        <dbReference type="ARBA" id="ARBA00022777"/>
    </source>
</evidence>
<feature type="domain" description="Histidine kinase" evidence="10">
    <location>
        <begin position="181"/>
        <end position="383"/>
    </location>
</feature>
<evidence type="ECO:0000256" key="3">
    <source>
        <dbReference type="ARBA" id="ARBA00022553"/>
    </source>
</evidence>
<keyword evidence="5" id="KW-0547">Nucleotide-binding</keyword>
<protein>
    <recommendedName>
        <fullName evidence="2">histidine kinase</fullName>
        <ecNumber evidence="2">2.7.13.3</ecNumber>
    </recommendedName>
</protein>
<evidence type="ECO:0000256" key="8">
    <source>
        <dbReference type="ARBA" id="ARBA00023012"/>
    </source>
</evidence>
<proteinExistence type="predicted"/>
<gene>
    <name evidence="11" type="ORF">LX97_01418</name>
</gene>
<comment type="caution">
    <text evidence="11">The sequence shown here is derived from an EMBL/GenBank/DDBJ whole genome shotgun (WGS) entry which is preliminary data.</text>
</comment>
<dbReference type="PROSITE" id="PS50109">
    <property type="entry name" value="HIS_KIN"/>
    <property type="match status" value="1"/>
</dbReference>
<dbReference type="InterPro" id="IPR036890">
    <property type="entry name" value="HATPase_C_sf"/>
</dbReference>
<evidence type="ECO:0000256" key="9">
    <source>
        <dbReference type="SAM" id="Phobius"/>
    </source>
</evidence>
<evidence type="ECO:0000313" key="11">
    <source>
        <dbReference type="EMBL" id="PZX44407.1"/>
    </source>
</evidence>
<dbReference type="PRINTS" id="PR00344">
    <property type="entry name" value="BCTRLSENSOR"/>
</dbReference>
<dbReference type="PANTHER" id="PTHR43065">
    <property type="entry name" value="SENSOR HISTIDINE KINASE"/>
    <property type="match status" value="1"/>
</dbReference>
<dbReference type="CDD" id="cd00082">
    <property type="entry name" value="HisKA"/>
    <property type="match status" value="1"/>
</dbReference>
<dbReference type="Gene3D" id="1.10.287.130">
    <property type="match status" value="1"/>
</dbReference>
<evidence type="ECO:0000256" key="5">
    <source>
        <dbReference type="ARBA" id="ARBA00022741"/>
    </source>
</evidence>
<keyword evidence="9" id="KW-0472">Membrane</keyword>
<dbReference type="Pfam" id="PF02518">
    <property type="entry name" value="HATPase_c"/>
    <property type="match status" value="1"/>
</dbReference>
<evidence type="ECO:0000256" key="1">
    <source>
        <dbReference type="ARBA" id="ARBA00000085"/>
    </source>
</evidence>
<dbReference type="PANTHER" id="PTHR43065:SF10">
    <property type="entry name" value="PEROXIDE STRESS-ACTIVATED HISTIDINE KINASE MAK3"/>
    <property type="match status" value="1"/>
</dbReference>
<organism evidence="11 12">
    <name type="scientific">Nonlabens dokdonensis</name>
    <dbReference type="NCBI Taxonomy" id="328515"/>
    <lineage>
        <taxon>Bacteria</taxon>
        <taxon>Pseudomonadati</taxon>
        <taxon>Bacteroidota</taxon>
        <taxon>Flavobacteriia</taxon>
        <taxon>Flavobacteriales</taxon>
        <taxon>Flavobacteriaceae</taxon>
        <taxon>Nonlabens</taxon>
    </lineage>
</organism>
<keyword evidence="9" id="KW-1133">Transmembrane helix</keyword>
<accession>A0ABX5Q2W7</accession>
<keyword evidence="7" id="KW-0067">ATP-binding</keyword>
<dbReference type="InterPro" id="IPR036097">
    <property type="entry name" value="HisK_dim/P_sf"/>
</dbReference>
<sequence>MDFTSNKNVYRWAMIVAAVFFTSLIFWNTYDFFQQLKENERKNIREFAIAQKDLDNQKLNAELGELGLTVITNTSTVPMIVVNNKGQITSNNLPEHIQQDSLKLMDLIEVYKKENQPIVTYFEDKPFTTIYYGNSDLITKTKYYPMALVVIMFLFFSVIWFFYRSNKASEQNKLWAGMAKESAHQIGTPLSSLVGWTTILRDTEVDPTYIDEMEKDINRLKMITDRFSKIGSIPKLVEVDIVEQTQKATDYIANRTSKLVKFDVDLPDQPIAVKLNEPLFEWVIENLIKNGIDAMKGKGEISIYLRADVYNIFIKIKDSGKGIPKSEWNQVFKPGFTTKKRGWGLGLSLAQRIIKDYHNGKIRVLDSKKDQGTTFEITLNRIQKTTAV</sequence>